<name>C1MX65_MICPC</name>
<evidence type="ECO:0000256" key="3">
    <source>
        <dbReference type="ARBA" id="ARBA00022692"/>
    </source>
</evidence>
<feature type="compositionally biased region" description="Basic residues" evidence="10">
    <location>
        <begin position="34"/>
        <end position="48"/>
    </location>
</feature>
<dbReference type="GeneID" id="9686075"/>
<keyword evidence="12" id="KW-1185">Reference proteome</keyword>
<dbReference type="Proteomes" id="UP000001876">
    <property type="component" value="Unassembled WGS sequence"/>
</dbReference>
<gene>
    <name evidence="11" type="ORF">MICPUCDRAFT_60045</name>
</gene>
<evidence type="ECO:0000256" key="10">
    <source>
        <dbReference type="SAM" id="MobiDB-lite"/>
    </source>
</evidence>
<dbReference type="eggNOG" id="ENOG502S5CA">
    <property type="taxonomic scope" value="Eukaryota"/>
</dbReference>
<dbReference type="STRING" id="564608.C1MX65"/>
<keyword evidence="2" id="KW-1003">Cell membrane</keyword>
<dbReference type="KEGG" id="mpp:MICPUCDRAFT_60045"/>
<keyword evidence="8" id="KW-0325">Glycoprotein</keyword>
<reference evidence="11 12" key="1">
    <citation type="journal article" date="2009" name="Science">
        <title>Green evolution and dynamic adaptations revealed by genomes of the marine picoeukaryotes Micromonas.</title>
        <authorList>
            <person name="Worden A.Z."/>
            <person name="Lee J.H."/>
            <person name="Mock T."/>
            <person name="Rouze P."/>
            <person name="Simmons M.P."/>
            <person name="Aerts A.L."/>
            <person name="Allen A.E."/>
            <person name="Cuvelier M.L."/>
            <person name="Derelle E."/>
            <person name="Everett M.V."/>
            <person name="Foulon E."/>
            <person name="Grimwood J."/>
            <person name="Gundlach H."/>
            <person name="Henrissat B."/>
            <person name="Napoli C."/>
            <person name="McDonald S.M."/>
            <person name="Parker M.S."/>
            <person name="Rombauts S."/>
            <person name="Salamov A."/>
            <person name="Von Dassow P."/>
            <person name="Badger J.H."/>
            <person name="Coutinho P.M."/>
            <person name="Demir E."/>
            <person name="Dubchak I."/>
            <person name="Gentemann C."/>
            <person name="Eikrem W."/>
            <person name="Gready J.E."/>
            <person name="John U."/>
            <person name="Lanier W."/>
            <person name="Lindquist E.A."/>
            <person name="Lucas S."/>
            <person name="Mayer K.F."/>
            <person name="Moreau H."/>
            <person name="Not F."/>
            <person name="Otillar R."/>
            <person name="Panaud O."/>
            <person name="Pangilinan J."/>
            <person name="Paulsen I."/>
            <person name="Piegu B."/>
            <person name="Poliakov A."/>
            <person name="Robbens S."/>
            <person name="Schmutz J."/>
            <person name="Toulza E."/>
            <person name="Wyss T."/>
            <person name="Zelensky A."/>
            <person name="Zhou K."/>
            <person name="Armbrust E.V."/>
            <person name="Bhattacharya D."/>
            <person name="Goodenough U.W."/>
            <person name="Van de Peer Y."/>
            <person name="Grigoriev I.V."/>
        </authorList>
    </citation>
    <scope>NUCLEOTIDE SEQUENCE [LARGE SCALE GENOMIC DNA]</scope>
    <source>
        <strain evidence="11 12">CCMP1545</strain>
    </source>
</reference>
<evidence type="ECO:0000256" key="8">
    <source>
        <dbReference type="ARBA" id="ARBA00023180"/>
    </source>
</evidence>
<dbReference type="PANTHER" id="PTHR48052">
    <property type="entry name" value="UNNAMED PRODUCT"/>
    <property type="match status" value="1"/>
</dbReference>
<evidence type="ECO:0000256" key="1">
    <source>
        <dbReference type="ARBA" id="ARBA00004236"/>
    </source>
</evidence>
<dbReference type="InterPro" id="IPR011889">
    <property type="entry name" value="Liste_lipo_26"/>
</dbReference>
<evidence type="ECO:0000256" key="5">
    <source>
        <dbReference type="ARBA" id="ARBA00022989"/>
    </source>
</evidence>
<evidence type="ECO:0000256" key="4">
    <source>
        <dbReference type="ARBA" id="ARBA00022729"/>
    </source>
</evidence>
<dbReference type="GO" id="GO:0005886">
    <property type="term" value="C:plasma membrane"/>
    <property type="evidence" value="ECO:0007669"/>
    <property type="project" value="UniProtKB-SubCell"/>
</dbReference>
<dbReference type="EMBL" id="GG663742">
    <property type="protein sequence ID" value="EEH55407.1"/>
    <property type="molecule type" value="Genomic_DNA"/>
</dbReference>
<evidence type="ECO:0000256" key="6">
    <source>
        <dbReference type="ARBA" id="ARBA00023136"/>
    </source>
</evidence>
<keyword evidence="6" id="KW-0472">Membrane</keyword>
<comment type="subcellular location">
    <subcellularLocation>
        <location evidence="1">Cell membrane</location>
    </subcellularLocation>
    <subcellularLocation>
        <location evidence="9">Endomembrane system</location>
        <topology evidence="9">Single-pass membrane protein</topology>
    </subcellularLocation>
</comment>
<organism evidence="12">
    <name type="scientific">Micromonas pusilla (strain CCMP1545)</name>
    <name type="common">Picoplanktonic green alga</name>
    <dbReference type="NCBI Taxonomy" id="564608"/>
    <lineage>
        <taxon>Eukaryota</taxon>
        <taxon>Viridiplantae</taxon>
        <taxon>Chlorophyta</taxon>
        <taxon>Mamiellophyceae</taxon>
        <taxon>Mamiellales</taxon>
        <taxon>Mamiellaceae</taxon>
        <taxon>Micromonas</taxon>
    </lineage>
</organism>
<keyword evidence="7" id="KW-0675">Receptor</keyword>
<dbReference type="PANTHER" id="PTHR48052:SF8">
    <property type="entry name" value="LRR RECEPTOR-LIKE SERINE_THREONINE-PROTEIN KINASE FLS2"/>
    <property type="match status" value="1"/>
</dbReference>
<evidence type="ECO:0000256" key="9">
    <source>
        <dbReference type="ARBA" id="ARBA00037847"/>
    </source>
</evidence>
<evidence type="ECO:0000313" key="12">
    <source>
        <dbReference type="Proteomes" id="UP000001876"/>
    </source>
</evidence>
<dbReference type="Pfam" id="PF03382">
    <property type="entry name" value="DUF285"/>
    <property type="match status" value="2"/>
</dbReference>
<proteinExistence type="predicted"/>
<accession>C1MX65</accession>
<keyword evidence="5" id="KW-1133">Transmembrane helix</keyword>
<evidence type="ECO:0000256" key="7">
    <source>
        <dbReference type="ARBA" id="ARBA00023170"/>
    </source>
</evidence>
<evidence type="ECO:0000313" key="11">
    <source>
        <dbReference type="EMBL" id="EEH55407.1"/>
    </source>
</evidence>
<feature type="region of interest" description="Disordered" evidence="10">
    <location>
        <begin position="23"/>
        <end position="48"/>
    </location>
</feature>
<evidence type="ECO:0000256" key="2">
    <source>
        <dbReference type="ARBA" id="ARBA00022475"/>
    </source>
</evidence>
<dbReference type="InterPro" id="IPR005046">
    <property type="entry name" value="DUF285"/>
</dbReference>
<protein>
    <submittedName>
        <fullName evidence="11">Predicted protein</fullName>
    </submittedName>
</protein>
<keyword evidence="3" id="KW-0812">Transmembrane</keyword>
<dbReference type="RefSeq" id="XP_003060638.1">
    <property type="nucleotide sequence ID" value="XM_003060592.1"/>
</dbReference>
<keyword evidence="4" id="KW-0732">Signal</keyword>
<dbReference type="Gene3D" id="2.160.20.80">
    <property type="entry name" value="E3 ubiquitin-protein ligase SopA"/>
    <property type="match status" value="1"/>
</dbReference>
<dbReference type="SUPFAM" id="SSF141571">
    <property type="entry name" value="Pentapeptide repeat-like"/>
    <property type="match status" value="1"/>
</dbReference>
<sequence length="2418" mass="264262">MGRSLAESTRDWAGERAEVAVASEDTPLLSGRGSRSRPHISPKRSPHRGRTAFSLAVVTLTSCLVLTVSSQNLGRFFASSLLGNKDAGPEVVETAHESVRRMENCGDHNSSCYVGANAHAVSKEDAKAEMKYGQPKGGYKPTPVRGQTRLDALEPLDVIRPYPGGPPLNAKQMLGFFRNTRRRGKAYSLKFYEKDGVVHFIYSNVCADEKRYQRRGAQRNQPWPSWCNHDYVGTYFARTTDAGDEEWVRCTNKVPMNLNPTRHWGVVYPYTIDMSEASLRAGWISCPDILKDPYRAKETLPEGAAYRREDGSWGVVGADAEDDTVRSPAEVNHEYKYNILGLPVRVGGGRCWTKMPIAVGGAKLACGDQGYDYTDAGGNLRRYVTPTWENGMEWRLLTRSLEGESNAFEKNAVEFLDFDVSPAYPGALFVGGLDALYASYEQSTDIEAKPLINSDKRYDKVRQHSYVLGGVSYVIMWEPGWVNPYERGSANVTAPPLPGVSSKRLILGRWREPQLPWSTPRNFAPAAYIKKKLSGYEWDAPSLPRPNTTADIGDGFTVAAYVRMRHFRPVFQNSSSPPSTNVLAAEEAQYGHDTNGLKYASPVYNGTTTIDWENYHVEVKGATVGNILHVGVEFDPAKEPLPSAIDHLPPGAIPVKGFSLYAHRDGTLVLAATDKGTGKMIPTRPSTSAAPVSAGMTIASAFADNEPTALTIAAPARVAKIYTRTFSDRTSLKIAVKECGNKGCEDMNSWDVSKVTDMSYLFHRIYPKVDISEWDVSSVTNMGYMFSSASFNGDISKWDVSKVTNMGGMFSSASSFNGDISKWDTSKVTNMQSMFFNAKAFNGDISKWDTSKVTNMQSMFFNAKAFNGDISKWDTSKVTNMQSMFSSASSFNGDISNWDVSKVTKMGSMFSSASAFNGDISNWDVSKVTNMGTMFKGAKAFNGDISGWDVSSVTIMTYLFSYGSYGYGSSNFDQDLSNWNLCKLTKKSMRSYQLSQFKAGISNLKEEHKPRLGHCVMSTFSNGDMLRLAVKSCLAKDSVKGCENMNSWDVSKVTDMYQMFYGASAFNGDISNWDVSSVTNMRNMFQFAFAFNGDISKWDTSKVIQMGGMFYYAKAFKGDISKWGVSKVTTMRVMFQGASAFNGDISEWDTSKVTTMRSMFMNAKAFNGDISKWDVSKVTNMGDMFNGATKFKQDLSDWVMCNDDGTLTLTLRNRMFANGVMPESYKPRPLVSSCVKSDASVGLCKTKQSIDSETWHSLVVAVSATSVDLYVGGEKMCTVETPNGSYFDGTEDIPVYTQCRGNECRGGGDKSRSLAAPHLPAAAVTDVYDMRVQFGAASIDPADLVAAIAARAAFEPPNPDAWKARCLPDGCEEPNMFVNHVPIPQGRWTRIPDPRSLKLYGCKDGSCADPHWCCEGKHLGWRGGRDKFGYPNCAKRKSINPITKKYDICCDGLEREYDPKRYTSKSEFDDIKAKRAHMVASGDCAVDAPAGCLSQIHEGFAGACPLQDTKALRWGNKHTKGGQSGWGGGSEWSTSGEDITASSYTDFKVTADGNIHFASGDDDKHHIPWDYDGMFAILRGKTATCELTGLCGEDFDKRSYAGRFELDDAGSIPKWRSRDVIHGARIYKTGDHEDIVILHPNKVWLTDRNGWAFDRETDRGKLYSFRSWRKETKHKPGAWVGRDGVDDAENPIGQYAMLSGRSVTHYGVAAKGWGFAHRRFIDGSNTLQSPYMDLATSQAKSPWLCSDILGDMFSPDGGYTYYAVMQIGYNPATEPAWRCLDEAGEGADTTHTYEIFGIRRLVTDECKPLTSPATHYGFASYLGNMYGVDTKVTSAVSRRDGDFLLGGQMGALNALGSNTSLAHTDLTEEASGCADTKNPMPGIFNESTGHQCMAQILTLEGAGCGYDGAPELSCGSPKSVSYVGSNATEHMRISNETGTLIIAGPDGVLGLNHEANAVLWNACAKCDGGVSNPKCAPLCGLHPGKIRVAIGPRGRVAAVLAFGSEPCLVNNGYIVCPARTSPTLVVVLDVIGGGNEMARLEVDHFKQEGKVGDDFPLDVAVSDVDGLNSGVYVGGFKQAMVHHTPPAPEAPYDRLTRIAFLRKFDANVRAGERAEYALRWSTWDYAGSDLDERDGSDTQITQMVLDRSGRLVVGGETNGFEKESLHLCLPGSHAQIITAHTVFIHDGSKQLGSHVVANRISKRPKETFRGTNPNSDLGGLVDQLHAKVAYVAIVDPVLGVVLKGQFLMSSPIGGMLACPDYSKTAAPYYAVYGVTLKALDVDGKGNIVFGGEMPAGAIKDLAVLKTNNRLNNRDFEGSDKMASKPYIAIMDPNLITRPKWTYVPGKASGKVTGIAGGVYCPDDVYHFGACTSALLVEQPPSEIDFGKSGAFYTTANALQVRSIHWSPYDRVGVVNAVP</sequence>
<dbReference type="GO" id="GO:0012505">
    <property type="term" value="C:endomembrane system"/>
    <property type="evidence" value="ECO:0007669"/>
    <property type="project" value="UniProtKB-SubCell"/>
</dbReference>
<dbReference type="NCBIfam" id="TIGR02167">
    <property type="entry name" value="Liste_lipo_26"/>
    <property type="match status" value="12"/>
</dbReference>